<dbReference type="EMBL" id="JACXAE010000049">
    <property type="protein sequence ID" value="MBD2773054.1"/>
    <property type="molecule type" value="Genomic_DNA"/>
</dbReference>
<gene>
    <name evidence="1" type="ORF">ICL16_13500</name>
</gene>
<organism evidence="1 2">
    <name type="scientific">Iningainema tapete BLCC-T55</name>
    <dbReference type="NCBI Taxonomy" id="2748662"/>
    <lineage>
        <taxon>Bacteria</taxon>
        <taxon>Bacillati</taxon>
        <taxon>Cyanobacteriota</taxon>
        <taxon>Cyanophyceae</taxon>
        <taxon>Nostocales</taxon>
        <taxon>Scytonemataceae</taxon>
        <taxon>Iningainema tapete</taxon>
    </lineage>
</organism>
<evidence type="ECO:0000313" key="1">
    <source>
        <dbReference type="EMBL" id="MBD2773054.1"/>
    </source>
</evidence>
<sequence>MALKPQMEPRLGILLCPLLLRLVSWGLVFSSMCDLRITQSRNIESLATTIHYTATLNPLGWSW</sequence>
<evidence type="ECO:0000313" key="2">
    <source>
        <dbReference type="Proteomes" id="UP000629098"/>
    </source>
</evidence>
<comment type="caution">
    <text evidence="1">The sequence shown here is derived from an EMBL/GenBank/DDBJ whole genome shotgun (WGS) entry which is preliminary data.</text>
</comment>
<accession>A0A8J7C5F2</accession>
<dbReference type="RefSeq" id="WP_190828640.1">
    <property type="nucleotide sequence ID" value="NZ_CAWPPI010000049.1"/>
</dbReference>
<proteinExistence type="predicted"/>
<name>A0A8J7C5F2_9CYAN</name>
<dbReference type="Proteomes" id="UP000629098">
    <property type="component" value="Unassembled WGS sequence"/>
</dbReference>
<protein>
    <submittedName>
        <fullName evidence="1">Uncharacterized protein</fullName>
    </submittedName>
</protein>
<dbReference type="AlphaFoldDB" id="A0A8J7C5F2"/>
<reference evidence="1" key="1">
    <citation type="submission" date="2020-09" db="EMBL/GenBank/DDBJ databases">
        <title>Iningainema tapete sp. nov. (Scytonemataceae, Cyanobacteria) from greenhouses in central Florida (USA) produces two types of nodularin with biosynthetic potential for microcystin-LR and anabaenopeptins.</title>
        <authorList>
            <person name="Berthold D.E."/>
            <person name="Lefler F.W."/>
            <person name="Huang I.-S."/>
            <person name="Abdulla H."/>
            <person name="Zimba P.V."/>
            <person name="Laughinghouse H.D. IV."/>
        </authorList>
    </citation>
    <scope>NUCLEOTIDE SEQUENCE</scope>
    <source>
        <strain evidence="1">BLCCT55</strain>
    </source>
</reference>
<keyword evidence="2" id="KW-1185">Reference proteome</keyword>